<dbReference type="InterPro" id="IPR013988">
    <property type="entry name" value="YjdM_C"/>
</dbReference>
<feature type="domain" description="Protein YjdM C-terminal" evidence="1">
    <location>
        <begin position="77"/>
        <end position="143"/>
    </location>
</feature>
<reference evidence="2 3" key="1">
    <citation type="submission" date="2018-01" db="EMBL/GenBank/DDBJ databases">
        <title>Saezia sanguinis gen. nov., sp. nov., in the order Burkholderiales isolated from human blood.</title>
        <authorList>
            <person name="Medina-Pascual M.J."/>
            <person name="Valdezate S."/>
            <person name="Monzon S."/>
            <person name="Cuesta I."/>
            <person name="Carrasco G."/>
            <person name="Villalon P."/>
            <person name="Saez-Nieto J.A."/>
        </authorList>
    </citation>
    <scope>NUCLEOTIDE SEQUENCE [LARGE SCALE GENOMIC DNA]</scope>
    <source>
        <strain evidence="2 3">CNM695-12</strain>
    </source>
</reference>
<dbReference type="Proteomes" id="UP000286947">
    <property type="component" value="Unassembled WGS sequence"/>
</dbReference>
<dbReference type="NCBIfam" id="TIGR00686">
    <property type="entry name" value="phnA"/>
    <property type="match status" value="1"/>
</dbReference>
<organism evidence="2 3">
    <name type="scientific">Saezia sanguinis</name>
    <dbReference type="NCBI Taxonomy" id="1965230"/>
    <lineage>
        <taxon>Bacteria</taxon>
        <taxon>Pseudomonadati</taxon>
        <taxon>Pseudomonadota</taxon>
        <taxon>Betaproteobacteria</taxon>
        <taxon>Burkholderiales</taxon>
        <taxon>Saeziaceae</taxon>
        <taxon>Saezia</taxon>
    </lineage>
</organism>
<sequence length="143" mass="15674">MGHFSITQAGRSFLLVPESGSRKEDGLHIDFDFDMSQPACPVCSLNDVLDFPDHYECATCGHEWEREDNASDATRIVKDANGNVLADGDCVTLIKDLKLRGSSEVIKQGTKVRSIRLVDGDHEIDCKVDGVSMALKACFVKKA</sequence>
<keyword evidence="3" id="KW-1185">Reference proteome</keyword>
<dbReference type="SUPFAM" id="SSF82057">
    <property type="entry name" value="Prokaryotic SH3-related domain"/>
    <property type="match status" value="1"/>
</dbReference>
<dbReference type="SUPFAM" id="SSF57783">
    <property type="entry name" value="Zinc beta-ribbon"/>
    <property type="match status" value="1"/>
</dbReference>
<comment type="caution">
    <text evidence="2">The sequence shown here is derived from an EMBL/GenBank/DDBJ whole genome shotgun (WGS) entry which is preliminary data.</text>
</comment>
<dbReference type="Pfam" id="PF03831">
    <property type="entry name" value="YjdM"/>
    <property type="match status" value="1"/>
</dbReference>
<dbReference type="Gene3D" id="2.30.30.40">
    <property type="entry name" value="SH3 Domains"/>
    <property type="match status" value="1"/>
</dbReference>
<evidence type="ECO:0000259" key="1">
    <source>
        <dbReference type="Pfam" id="PF03831"/>
    </source>
</evidence>
<accession>A0A433SFQ7</accession>
<proteinExistence type="predicted"/>
<evidence type="ECO:0000313" key="3">
    <source>
        <dbReference type="Proteomes" id="UP000286947"/>
    </source>
</evidence>
<dbReference type="EMBL" id="PQSP01000002">
    <property type="protein sequence ID" value="RUS67474.1"/>
    <property type="molecule type" value="Genomic_DNA"/>
</dbReference>
<dbReference type="PANTHER" id="PTHR30305">
    <property type="entry name" value="PROTEIN YJDM-RELATED"/>
    <property type="match status" value="1"/>
</dbReference>
<dbReference type="PANTHER" id="PTHR30305:SF3">
    <property type="entry name" value="PROTEIN YJDM"/>
    <property type="match status" value="1"/>
</dbReference>
<evidence type="ECO:0000313" key="2">
    <source>
        <dbReference type="EMBL" id="RUS67474.1"/>
    </source>
</evidence>
<dbReference type="InterPro" id="IPR004624">
    <property type="entry name" value="YjdM"/>
</dbReference>
<gene>
    <name evidence="2" type="ORF">CUZ56_01421</name>
</gene>
<dbReference type="AlphaFoldDB" id="A0A433SFQ7"/>
<name>A0A433SFQ7_9BURK</name>
<protein>
    <recommendedName>
        <fullName evidence="1">Protein YjdM C-terminal domain-containing protein</fullName>
    </recommendedName>
</protein>